<evidence type="ECO:0000313" key="2">
    <source>
        <dbReference type="Proteomes" id="UP000265520"/>
    </source>
</evidence>
<feature type="non-terminal residue" evidence="1">
    <location>
        <position position="63"/>
    </location>
</feature>
<feature type="non-terminal residue" evidence="1">
    <location>
        <position position="1"/>
    </location>
</feature>
<proteinExistence type="predicted"/>
<name>A0A392VCG9_9FABA</name>
<reference evidence="1 2" key="1">
    <citation type="journal article" date="2018" name="Front. Plant Sci.">
        <title>Red Clover (Trifolium pratense) and Zigzag Clover (T. medium) - A Picture of Genomic Similarities and Differences.</title>
        <authorList>
            <person name="Dluhosova J."/>
            <person name="Istvanek J."/>
            <person name="Nedelnik J."/>
            <person name="Repkova J."/>
        </authorList>
    </citation>
    <scope>NUCLEOTIDE SEQUENCE [LARGE SCALE GENOMIC DNA]</scope>
    <source>
        <strain evidence="2">cv. 10/8</strain>
        <tissue evidence="1">Leaf</tissue>
    </source>
</reference>
<dbReference type="EMBL" id="LXQA011130405">
    <property type="protein sequence ID" value="MCI86034.1"/>
    <property type="molecule type" value="Genomic_DNA"/>
</dbReference>
<sequence length="63" mass="6891">PSRGGSESLPRRCRAENGEEECCCAEVLDFDAIGFLDFCSKKAFVWPLGLALVETNDAVLVVR</sequence>
<comment type="caution">
    <text evidence="1">The sequence shown here is derived from an EMBL/GenBank/DDBJ whole genome shotgun (WGS) entry which is preliminary data.</text>
</comment>
<organism evidence="1 2">
    <name type="scientific">Trifolium medium</name>
    <dbReference type="NCBI Taxonomy" id="97028"/>
    <lineage>
        <taxon>Eukaryota</taxon>
        <taxon>Viridiplantae</taxon>
        <taxon>Streptophyta</taxon>
        <taxon>Embryophyta</taxon>
        <taxon>Tracheophyta</taxon>
        <taxon>Spermatophyta</taxon>
        <taxon>Magnoliopsida</taxon>
        <taxon>eudicotyledons</taxon>
        <taxon>Gunneridae</taxon>
        <taxon>Pentapetalae</taxon>
        <taxon>rosids</taxon>
        <taxon>fabids</taxon>
        <taxon>Fabales</taxon>
        <taxon>Fabaceae</taxon>
        <taxon>Papilionoideae</taxon>
        <taxon>50 kb inversion clade</taxon>
        <taxon>NPAAA clade</taxon>
        <taxon>Hologalegina</taxon>
        <taxon>IRL clade</taxon>
        <taxon>Trifolieae</taxon>
        <taxon>Trifolium</taxon>
    </lineage>
</organism>
<evidence type="ECO:0000313" key="1">
    <source>
        <dbReference type="EMBL" id="MCI86034.1"/>
    </source>
</evidence>
<protein>
    <submittedName>
        <fullName evidence="1">Uncharacterized protein</fullName>
    </submittedName>
</protein>
<accession>A0A392VCG9</accession>
<dbReference type="Proteomes" id="UP000265520">
    <property type="component" value="Unassembled WGS sequence"/>
</dbReference>
<keyword evidence="2" id="KW-1185">Reference proteome</keyword>
<dbReference type="AlphaFoldDB" id="A0A392VCG9"/>